<protein>
    <submittedName>
        <fullName evidence="2">Carbamoyl phosphate synthase-like protein</fullName>
    </submittedName>
</protein>
<dbReference type="Gene3D" id="3.30.1490.20">
    <property type="entry name" value="ATP-grasp fold, A domain"/>
    <property type="match status" value="1"/>
</dbReference>
<evidence type="ECO:0000313" key="2">
    <source>
        <dbReference type="EMBL" id="VFU14103.1"/>
    </source>
</evidence>
<feature type="domain" description="ATP-grasp" evidence="1">
    <location>
        <begin position="99"/>
        <end position="330"/>
    </location>
</feature>
<dbReference type="PANTHER" id="PTHR21621:SF0">
    <property type="entry name" value="BETA-CITRYLGLUTAMATE SYNTHASE B-RELATED"/>
    <property type="match status" value="1"/>
</dbReference>
<organism evidence="2">
    <name type="scientific">anaerobic digester metagenome</name>
    <dbReference type="NCBI Taxonomy" id="1263854"/>
    <lineage>
        <taxon>unclassified sequences</taxon>
        <taxon>metagenomes</taxon>
        <taxon>ecological metagenomes</taxon>
    </lineage>
</organism>
<proteinExistence type="predicted"/>
<dbReference type="Pfam" id="PF02655">
    <property type="entry name" value="ATP-grasp_3"/>
    <property type="match status" value="1"/>
</dbReference>
<dbReference type="SUPFAM" id="SSF56059">
    <property type="entry name" value="Glutathione synthetase ATP-binding domain-like"/>
    <property type="match status" value="1"/>
</dbReference>
<dbReference type="GO" id="GO:0046872">
    <property type="term" value="F:metal ion binding"/>
    <property type="evidence" value="ECO:0007669"/>
    <property type="project" value="InterPro"/>
</dbReference>
<dbReference type="InterPro" id="IPR013815">
    <property type="entry name" value="ATP_grasp_subdomain_1"/>
</dbReference>
<reference evidence="2" key="1">
    <citation type="submission" date="2019-03" db="EMBL/GenBank/DDBJ databases">
        <authorList>
            <person name="Hao L."/>
        </authorList>
    </citation>
    <scope>NUCLEOTIDE SEQUENCE</scope>
</reference>
<dbReference type="GO" id="GO:0005524">
    <property type="term" value="F:ATP binding"/>
    <property type="evidence" value="ECO:0007669"/>
    <property type="project" value="InterPro"/>
</dbReference>
<dbReference type="Gene3D" id="3.30.470.20">
    <property type="entry name" value="ATP-grasp fold, B domain"/>
    <property type="match status" value="1"/>
</dbReference>
<dbReference type="AlphaFoldDB" id="A0A485LZR8"/>
<dbReference type="PROSITE" id="PS50975">
    <property type="entry name" value="ATP_GRASP"/>
    <property type="match status" value="1"/>
</dbReference>
<dbReference type="GO" id="GO:0009432">
    <property type="term" value="P:SOS response"/>
    <property type="evidence" value="ECO:0007669"/>
    <property type="project" value="TreeGrafter"/>
</dbReference>
<gene>
    <name evidence="2" type="ORF">SCFA_250018</name>
</gene>
<name>A0A485LZR8_9ZZZZ</name>
<sequence>MKAVLIHSLERFDSFLSTLKRYGIDPVILSFDGHEWIDFDYSGVDFLIFYSSFEFSSHHPLALWRVNDNLEHIHRVCPDLVIYPDPALIYFYNDKYRQHLFLKTHGFPIPETIPLLSPVSVALAHERLGYPMVVKNRYGAGGGAVFLVRNRAELESYYRLSQLDFVHSGALSYLFRMLKRRMFYYNLIKERKMTYPFLSPPLLAQKYITTDRDLKTVVGDGKVVEGHWRFQASRDQWKVNIDGGGIGRWSYIPPHALEISERLARELQASWVNLDLMPEGENFLISEFSPVWHHYAYGEKPTFVYDDDYNIDPPLSISLDLERIIVESLMNRLNAEGRTRRGETA</sequence>
<dbReference type="PANTHER" id="PTHR21621">
    <property type="entry name" value="RIBOSOMAL PROTEIN S6 MODIFICATION PROTEIN"/>
    <property type="match status" value="1"/>
</dbReference>
<evidence type="ECO:0000259" key="1">
    <source>
        <dbReference type="PROSITE" id="PS50975"/>
    </source>
</evidence>
<dbReference type="EMBL" id="CAADRM010000087">
    <property type="protein sequence ID" value="VFU14103.1"/>
    <property type="molecule type" value="Genomic_DNA"/>
</dbReference>
<accession>A0A485LZR8</accession>
<dbReference type="InterPro" id="IPR003806">
    <property type="entry name" value="ATP-grasp_PylC-type"/>
</dbReference>
<dbReference type="GO" id="GO:0005737">
    <property type="term" value="C:cytoplasm"/>
    <property type="evidence" value="ECO:0007669"/>
    <property type="project" value="TreeGrafter"/>
</dbReference>
<dbReference type="GO" id="GO:0018169">
    <property type="term" value="F:ribosomal S6-glutamic acid ligase activity"/>
    <property type="evidence" value="ECO:0007669"/>
    <property type="project" value="TreeGrafter"/>
</dbReference>
<dbReference type="InterPro" id="IPR011761">
    <property type="entry name" value="ATP-grasp"/>
</dbReference>